<dbReference type="PROSITE" id="PS00292">
    <property type="entry name" value="CYCLINS"/>
    <property type="match status" value="1"/>
</dbReference>
<dbReference type="GO" id="GO:0000082">
    <property type="term" value="P:G1/S transition of mitotic cell cycle"/>
    <property type="evidence" value="ECO:0007669"/>
    <property type="project" value="EnsemblFungi"/>
</dbReference>
<evidence type="ECO:0000256" key="4">
    <source>
        <dbReference type="RuleBase" id="RU000383"/>
    </source>
</evidence>
<feature type="domain" description="Cyclin-like" evidence="6">
    <location>
        <begin position="184"/>
        <end position="268"/>
    </location>
</feature>
<dbReference type="GO" id="GO:0016538">
    <property type="term" value="F:cyclin-dependent protein serine/threonine kinase regulator activity"/>
    <property type="evidence" value="ECO:0007669"/>
    <property type="project" value="EnsemblFungi"/>
</dbReference>
<dbReference type="OrthoDB" id="5590282at2759"/>
<dbReference type="SUPFAM" id="SSF47954">
    <property type="entry name" value="Cyclin-like"/>
    <property type="match status" value="2"/>
</dbReference>
<feature type="domain" description="Cyclin C-terminal" evidence="7">
    <location>
        <begin position="277"/>
        <end position="395"/>
    </location>
</feature>
<keyword evidence="1" id="KW-0132">Cell division</keyword>
<dbReference type="STRING" id="1245769.A0A0C7MLB9"/>
<dbReference type="PIRSF" id="PIRSF001771">
    <property type="entry name" value="Cyclin_A_B_D_E"/>
    <property type="match status" value="1"/>
</dbReference>
<dbReference type="GO" id="GO:0000307">
    <property type="term" value="C:cyclin-dependent protein kinase holoenzyme complex"/>
    <property type="evidence" value="ECO:0007669"/>
    <property type="project" value="EnsemblFungi"/>
</dbReference>
<keyword evidence="3" id="KW-0131">Cell cycle</keyword>
<dbReference type="InterPro" id="IPR036915">
    <property type="entry name" value="Cyclin-like_sf"/>
</dbReference>
<dbReference type="GO" id="GO:0051301">
    <property type="term" value="P:cell division"/>
    <property type="evidence" value="ECO:0007669"/>
    <property type="project" value="UniProtKB-KW"/>
</dbReference>
<dbReference type="GO" id="GO:0000086">
    <property type="term" value="P:G2/M transition of mitotic cell cycle"/>
    <property type="evidence" value="ECO:0007669"/>
    <property type="project" value="EnsemblFungi"/>
</dbReference>
<dbReference type="AlphaFoldDB" id="A0A0C7MLB9"/>
<dbReference type="RefSeq" id="XP_022626837.1">
    <property type="nucleotide sequence ID" value="XM_022774773.1"/>
</dbReference>
<dbReference type="InterPro" id="IPR013763">
    <property type="entry name" value="Cyclin-like_dom"/>
</dbReference>
<dbReference type="SMART" id="SM01332">
    <property type="entry name" value="Cyclin_C"/>
    <property type="match status" value="1"/>
</dbReference>
<reference evidence="8 9" key="1">
    <citation type="submission" date="2014-12" db="EMBL/GenBank/DDBJ databases">
        <authorList>
            <person name="Neuveglise Cecile"/>
        </authorList>
    </citation>
    <scope>NUCLEOTIDE SEQUENCE [LARGE SCALE GENOMIC DNA]</scope>
    <source>
        <strain evidence="8 9">CBS 12615</strain>
    </source>
</reference>
<dbReference type="InterPro" id="IPR048258">
    <property type="entry name" value="Cyclins_cyclin-box"/>
</dbReference>
<feature type="domain" description="Cyclin-like" evidence="6">
    <location>
        <begin position="281"/>
        <end position="371"/>
    </location>
</feature>
<dbReference type="GO" id="GO:0005634">
    <property type="term" value="C:nucleus"/>
    <property type="evidence" value="ECO:0007669"/>
    <property type="project" value="EnsemblFungi"/>
</dbReference>
<dbReference type="GO" id="GO:0006355">
    <property type="term" value="P:regulation of DNA-templated transcription"/>
    <property type="evidence" value="ECO:0007669"/>
    <property type="project" value="EnsemblFungi"/>
</dbReference>
<evidence type="ECO:0000259" key="7">
    <source>
        <dbReference type="SMART" id="SM01332"/>
    </source>
</evidence>
<dbReference type="Gene3D" id="1.10.472.10">
    <property type="entry name" value="Cyclin-like"/>
    <property type="match status" value="2"/>
</dbReference>
<evidence type="ECO:0000256" key="3">
    <source>
        <dbReference type="ARBA" id="ARBA00023306"/>
    </source>
</evidence>
<feature type="compositionally biased region" description="Polar residues" evidence="5">
    <location>
        <begin position="8"/>
        <end position="28"/>
    </location>
</feature>
<feature type="region of interest" description="Disordered" evidence="5">
    <location>
        <begin position="1"/>
        <end position="40"/>
    </location>
</feature>
<dbReference type="GO" id="GO:0006974">
    <property type="term" value="P:DNA damage response"/>
    <property type="evidence" value="ECO:0007669"/>
    <property type="project" value="EnsemblFungi"/>
</dbReference>
<keyword evidence="9" id="KW-1185">Reference proteome</keyword>
<dbReference type="SMART" id="SM00385">
    <property type="entry name" value="CYCLIN"/>
    <property type="match status" value="2"/>
</dbReference>
<dbReference type="Proteomes" id="UP000054304">
    <property type="component" value="Unassembled WGS sequence"/>
</dbReference>
<evidence type="ECO:0000256" key="1">
    <source>
        <dbReference type="ARBA" id="ARBA00022618"/>
    </source>
</evidence>
<dbReference type="GO" id="GO:0006279">
    <property type="term" value="P:premeiotic DNA replication"/>
    <property type="evidence" value="ECO:0007669"/>
    <property type="project" value="EnsemblFungi"/>
</dbReference>
<evidence type="ECO:0000313" key="8">
    <source>
        <dbReference type="EMBL" id="CEP60595.1"/>
    </source>
</evidence>
<evidence type="ECO:0000256" key="5">
    <source>
        <dbReference type="SAM" id="MobiDB-lite"/>
    </source>
</evidence>
<dbReference type="InterPro" id="IPR006671">
    <property type="entry name" value="Cyclin_N"/>
</dbReference>
<dbReference type="GO" id="GO:1901673">
    <property type="term" value="P:regulation of mitotic spindle assembly"/>
    <property type="evidence" value="ECO:0007669"/>
    <property type="project" value="EnsemblFungi"/>
</dbReference>
<name>A0A0C7MLB9_9SACH</name>
<comment type="similarity">
    <text evidence="4">Belongs to the cyclin family.</text>
</comment>
<keyword evidence="2 4" id="KW-0195">Cyclin</keyword>
<evidence type="ECO:0000313" key="9">
    <source>
        <dbReference type="Proteomes" id="UP000054304"/>
    </source>
</evidence>
<dbReference type="Pfam" id="PF00134">
    <property type="entry name" value="Cyclin_N"/>
    <property type="match status" value="1"/>
</dbReference>
<sequence length="411" mass="46948">MSDLMRSRTYSNAVTDENAQVTDSSNGNKPARRAKTMAGASCVEAPRRELAEVQNWQAQASQDDTKLPVLASTQHSPASQTQPHSQEEPQRKKQKIYTSDDEQDQDTKEPQEPSVQNVASRSRLFGESLDEREEKDVCMVVEYSEDIFEHLYQRERQICSSYNYVKSKESPKYLRPSLRAILIDWLIEVHLKFQLLPETLYLAINIMDRFMAKRKVSMAKLQLLAVSSLLIAAKFEEINLPKLSQYAYITDGACTCQDIKEAEMYVLTTLNFDVGWPNPLNFLRRISKADDYDFKIRAVAKYFMEYAMCCPEFVDVIPSRISALATYCARASLGIKIRWNEASERYSGGIDPLNDLTFQTDCRTLIKEIHNPSTQLKALELKYKSRAADSVFDPAKVWCDVIVASNFEGLF</sequence>
<dbReference type="InterPro" id="IPR004367">
    <property type="entry name" value="Cyclin_C-dom"/>
</dbReference>
<feature type="region of interest" description="Disordered" evidence="5">
    <location>
        <begin position="53"/>
        <end position="123"/>
    </location>
</feature>
<organism evidence="8 9">
    <name type="scientific">Lachancea lanzarotensis</name>
    <dbReference type="NCBI Taxonomy" id="1245769"/>
    <lineage>
        <taxon>Eukaryota</taxon>
        <taxon>Fungi</taxon>
        <taxon>Dikarya</taxon>
        <taxon>Ascomycota</taxon>
        <taxon>Saccharomycotina</taxon>
        <taxon>Saccharomycetes</taxon>
        <taxon>Saccharomycetales</taxon>
        <taxon>Saccharomycetaceae</taxon>
        <taxon>Lachancea</taxon>
    </lineage>
</organism>
<dbReference type="PANTHER" id="PTHR10177">
    <property type="entry name" value="CYCLINS"/>
    <property type="match status" value="1"/>
</dbReference>
<dbReference type="EMBL" id="LN736360">
    <property type="protein sequence ID" value="CEP60595.1"/>
    <property type="molecule type" value="Genomic_DNA"/>
</dbReference>
<proteinExistence type="inferred from homology"/>
<feature type="compositionally biased region" description="Polar residues" evidence="5">
    <location>
        <begin position="71"/>
        <end position="84"/>
    </location>
</feature>
<gene>
    <name evidence="8" type="ORF">LALA0_S01e14532g</name>
</gene>
<protein>
    <submittedName>
        <fullName evidence="8">LALA0S01e14532g1_1</fullName>
    </submittedName>
</protein>
<dbReference type="GO" id="GO:0045740">
    <property type="term" value="P:positive regulation of DNA replication"/>
    <property type="evidence" value="ECO:0007669"/>
    <property type="project" value="EnsemblFungi"/>
</dbReference>
<accession>A0A0C7MLB9</accession>
<evidence type="ECO:0000256" key="2">
    <source>
        <dbReference type="ARBA" id="ARBA00023127"/>
    </source>
</evidence>
<dbReference type="Pfam" id="PF02984">
    <property type="entry name" value="Cyclin_C"/>
    <property type="match status" value="1"/>
</dbReference>
<dbReference type="GO" id="GO:0010696">
    <property type="term" value="P:positive regulation of mitotic spindle pole body separation"/>
    <property type="evidence" value="ECO:0007669"/>
    <property type="project" value="EnsemblFungi"/>
</dbReference>
<dbReference type="InterPro" id="IPR039361">
    <property type="entry name" value="Cyclin"/>
</dbReference>
<dbReference type="GeneID" id="34683994"/>
<dbReference type="HOGENOM" id="CLU_020695_12_4_1"/>
<evidence type="ECO:0000259" key="6">
    <source>
        <dbReference type="SMART" id="SM00385"/>
    </source>
</evidence>
<dbReference type="FunFam" id="1.10.472.10:FF:000001">
    <property type="entry name" value="G2/mitotic-specific cyclin"/>
    <property type="match status" value="1"/>
</dbReference>
<dbReference type="InterPro" id="IPR046965">
    <property type="entry name" value="Cyclin_A/B-like"/>
</dbReference>